<gene>
    <name evidence="1" type="ORF">OB69_14560</name>
</gene>
<sequence length="143" mass="16106">MKKSRKVKKKTEKQQTQVMKQALKKQKTLSAFVAFGLAAVITLFAASNSFGVPSHEDISDIDARVDMELLAEAVAEIEKDMYSFDFEVDDIRHIKVFNADNKLVGEVSLKGNEVIEDKDLQVLVNRSEFLSNYGTTAIYRISE</sequence>
<reference evidence="2" key="1">
    <citation type="submission" date="2014-11" db="EMBL/GenBank/DDBJ databases">
        <title>Genome sequencing of Roseivirga sp. D-25.</title>
        <authorList>
            <person name="Selvaratnam C."/>
            <person name="Thevarajoo S."/>
            <person name="Goh K.M."/>
            <person name="Eee R."/>
            <person name="Chan K.-G."/>
            <person name="Chong C.S."/>
        </authorList>
    </citation>
    <scope>NUCLEOTIDE SEQUENCE [LARGE SCALE GENOMIC DNA]</scope>
    <source>
        <strain evidence="2">D-25</strain>
    </source>
</reference>
<dbReference type="EMBL" id="JSVA01000017">
    <property type="protein sequence ID" value="KOF01957.1"/>
    <property type="molecule type" value="Genomic_DNA"/>
</dbReference>
<dbReference type="Proteomes" id="UP000036908">
    <property type="component" value="Unassembled WGS sequence"/>
</dbReference>
<protein>
    <submittedName>
        <fullName evidence="1">Uncharacterized protein</fullName>
    </submittedName>
</protein>
<proteinExistence type="predicted"/>
<evidence type="ECO:0000313" key="1">
    <source>
        <dbReference type="EMBL" id="KOF01957.1"/>
    </source>
</evidence>
<name>A0A0L8AI66_9BACT</name>
<dbReference type="AlphaFoldDB" id="A0A0L8AI66"/>
<accession>A0A0L8AI66</accession>
<dbReference type="PATRIC" id="fig|1566026.4.peg.1223"/>
<comment type="caution">
    <text evidence="1">The sequence shown here is derived from an EMBL/GenBank/DDBJ whole genome shotgun (WGS) entry which is preliminary data.</text>
</comment>
<evidence type="ECO:0000313" key="2">
    <source>
        <dbReference type="Proteomes" id="UP000036908"/>
    </source>
</evidence>
<organism evidence="1 2">
    <name type="scientific">Roseivirga seohaensis subsp. aquiponti</name>
    <dbReference type="NCBI Taxonomy" id="1566026"/>
    <lineage>
        <taxon>Bacteria</taxon>
        <taxon>Pseudomonadati</taxon>
        <taxon>Bacteroidota</taxon>
        <taxon>Cytophagia</taxon>
        <taxon>Cytophagales</taxon>
        <taxon>Roseivirgaceae</taxon>
        <taxon>Roseivirga</taxon>
    </lineage>
</organism>
<keyword evidence="2" id="KW-1185">Reference proteome</keyword>